<gene>
    <name evidence="2" type="ORF">MCC10113_1082</name>
</gene>
<evidence type="ECO:0000256" key="1">
    <source>
        <dbReference type="SAM" id="MobiDB-lite"/>
    </source>
</evidence>
<name>A0A4R0V4P9_BIFLL</name>
<evidence type="ECO:0000313" key="3">
    <source>
        <dbReference type="Proteomes" id="UP000292478"/>
    </source>
</evidence>
<sequence length="228" mass="25818">MAELTDLGLVWTKINGEYVAKVESGGKTVVLKISNGVLTANGKTVPGVHPVVQDIPQNDGGERKEPSLRVAAMTPKQIQHRLVEVGKKKAQALRDLRALESASFVSSVDVRNKKATLRSLEREEKELRNEPYRRKSQDAKQERERKNEEARNFARGTVADKARMEIGKGWYEGENHVWSYYEWGPGQKPCWYRSDDFDSYNGGTSESYAHAVEICGDPRKRDPKQSER</sequence>
<dbReference type="RefSeq" id="WP_131204017.1">
    <property type="nucleotide sequence ID" value="NZ_SHPU01000029.1"/>
</dbReference>
<accession>A0A4R0V4P9</accession>
<proteinExistence type="predicted"/>
<dbReference type="Proteomes" id="UP000292478">
    <property type="component" value="Unassembled WGS sequence"/>
</dbReference>
<evidence type="ECO:0000313" key="2">
    <source>
        <dbReference type="EMBL" id="TCF58300.1"/>
    </source>
</evidence>
<dbReference type="AlphaFoldDB" id="A0A4R0V4P9"/>
<reference evidence="2 3" key="1">
    <citation type="journal article" date="2018" name="Sci. Rep.">
        <title>Genomic diversity and distribution of Bifidobacterium longum subsp. longum across the human lifespan.</title>
        <authorList>
            <person name="Odamaki T."/>
            <person name="Bottacini F."/>
            <person name="Kato K."/>
            <person name="Mitsuyama E."/>
            <person name="Yoshida K."/>
            <person name="Horigome A."/>
            <person name="Xiao J.Z."/>
            <person name="van Sinderen D."/>
        </authorList>
    </citation>
    <scope>NUCLEOTIDE SEQUENCE [LARGE SCALE GENOMIC DNA]</scope>
    <source>
        <strain evidence="2 3">MCC10113</strain>
    </source>
</reference>
<comment type="caution">
    <text evidence="2">The sequence shown here is derived from an EMBL/GenBank/DDBJ whole genome shotgun (WGS) entry which is preliminary data.</text>
</comment>
<feature type="region of interest" description="Disordered" evidence="1">
    <location>
        <begin position="122"/>
        <end position="149"/>
    </location>
</feature>
<protein>
    <submittedName>
        <fullName evidence="2">Uncharacterized protein</fullName>
    </submittedName>
</protein>
<organism evidence="2 3">
    <name type="scientific">Bifidobacterium longum subsp. longum</name>
    <dbReference type="NCBI Taxonomy" id="1679"/>
    <lineage>
        <taxon>Bacteria</taxon>
        <taxon>Bacillati</taxon>
        <taxon>Actinomycetota</taxon>
        <taxon>Actinomycetes</taxon>
        <taxon>Bifidobacteriales</taxon>
        <taxon>Bifidobacteriaceae</taxon>
        <taxon>Bifidobacterium</taxon>
    </lineage>
</organism>
<dbReference type="EMBL" id="SHTC01000015">
    <property type="protein sequence ID" value="TCF58300.1"/>
    <property type="molecule type" value="Genomic_DNA"/>
</dbReference>